<comment type="similarity">
    <text evidence="2">Belongs to the glycosyltransferase 32 family.</text>
</comment>
<dbReference type="PANTHER" id="PTHR12042:SF21">
    <property type="entry name" value="ALPHA1,4-GALACTOSYLTRANSFERASE 1-RELATED"/>
    <property type="match status" value="1"/>
</dbReference>
<dbReference type="InterPro" id="IPR007652">
    <property type="entry name" value="A1-4-GlycosylTfrase_dom"/>
</dbReference>
<dbReference type="EMBL" id="HACA01006466">
    <property type="protein sequence ID" value="CDW23827.1"/>
    <property type="molecule type" value="Transcribed_RNA"/>
</dbReference>
<evidence type="ECO:0000256" key="3">
    <source>
        <dbReference type="ARBA" id="ARBA00022676"/>
    </source>
</evidence>
<dbReference type="Pfam" id="PF04488">
    <property type="entry name" value="Gly_transf_sug"/>
    <property type="match status" value="1"/>
</dbReference>
<dbReference type="GO" id="GO:0006688">
    <property type="term" value="P:glycosphingolipid biosynthetic process"/>
    <property type="evidence" value="ECO:0007669"/>
    <property type="project" value="TreeGrafter"/>
</dbReference>
<dbReference type="Pfam" id="PF04572">
    <property type="entry name" value="Gb3_synth"/>
    <property type="match status" value="1"/>
</dbReference>
<dbReference type="SUPFAM" id="SSF53448">
    <property type="entry name" value="Nucleotide-diphospho-sugar transferases"/>
    <property type="match status" value="1"/>
</dbReference>
<accession>A0A0K2TE20</accession>
<sequence length="335" mass="39303">MRVRWLKYVLIVLLNFIIWVIYTNIHMRWKEIPCNYSMPNTLFHAKKENNFPIFSILSPPLNKGIFLLETSGRNYLNPKELCALESAAKNNPNRQIYYLLTNIELKVYPALNSLLDTYFNINVVGIELSSFFLRTPMEYLWFHNKIQNSKHKVSHLSDVLRFLIIATYGGTYLDSDIIVLKEFPTHFNFAGVEHVEKPFVVAVGIFHFSKNHTIINRCVNHMAKNFNGDSWSHNGPFLMTNTVKNICNFETMEEINNSNCYEIKLLSPEECYPIYYKDWEFYFNPLKNDHVRRSLKDSYIAHLWGKFSSDVPINKNTTLFELANNNCPIVAKNYL</sequence>
<dbReference type="OrthoDB" id="409543at2759"/>
<feature type="domain" description="Alpha 1,4-glycosyltransferase" evidence="8">
    <location>
        <begin position="207"/>
        <end position="332"/>
    </location>
</feature>
<evidence type="ECO:0000256" key="4">
    <source>
        <dbReference type="ARBA" id="ARBA00022679"/>
    </source>
</evidence>
<keyword evidence="6 7" id="KW-0472">Membrane</keyword>
<dbReference type="Gene3D" id="3.90.550.20">
    <property type="match status" value="1"/>
</dbReference>
<evidence type="ECO:0000256" key="5">
    <source>
        <dbReference type="ARBA" id="ARBA00023034"/>
    </source>
</evidence>
<comment type="subcellular location">
    <subcellularLocation>
        <location evidence="1">Golgi apparatus membrane</location>
        <topology evidence="1">Single-pass type II membrane protein</topology>
    </subcellularLocation>
</comment>
<keyword evidence="7" id="KW-0812">Transmembrane</keyword>
<proteinExistence type="inferred from homology"/>
<feature type="transmembrane region" description="Helical" evidence="7">
    <location>
        <begin position="6"/>
        <end position="25"/>
    </location>
</feature>
<evidence type="ECO:0000256" key="7">
    <source>
        <dbReference type="SAM" id="Phobius"/>
    </source>
</evidence>
<evidence type="ECO:0000313" key="9">
    <source>
        <dbReference type="EMBL" id="CDW23827.1"/>
    </source>
</evidence>
<reference evidence="9" key="1">
    <citation type="submission" date="2014-05" db="EMBL/GenBank/DDBJ databases">
        <authorList>
            <person name="Chronopoulou M."/>
        </authorList>
    </citation>
    <scope>NUCLEOTIDE SEQUENCE</scope>
    <source>
        <tissue evidence="9">Whole organism</tissue>
    </source>
</reference>
<name>A0A0K2TE20_LEPSM</name>
<keyword evidence="3" id="KW-0328">Glycosyltransferase</keyword>
<dbReference type="InterPro" id="IPR007577">
    <property type="entry name" value="GlycoTrfase_DXD_sugar-bd_CS"/>
</dbReference>
<dbReference type="PANTHER" id="PTHR12042">
    <property type="entry name" value="LACTOSYLCERAMIDE 4-ALPHA-GALACTOSYLTRANSFERASE ALPHA- 1,4-GALACTOSYLTRANSFERASE"/>
    <property type="match status" value="1"/>
</dbReference>
<evidence type="ECO:0000256" key="6">
    <source>
        <dbReference type="ARBA" id="ARBA00023136"/>
    </source>
</evidence>
<evidence type="ECO:0000256" key="2">
    <source>
        <dbReference type="ARBA" id="ARBA00009003"/>
    </source>
</evidence>
<dbReference type="AlphaFoldDB" id="A0A0K2TE20"/>
<evidence type="ECO:0000259" key="8">
    <source>
        <dbReference type="Pfam" id="PF04572"/>
    </source>
</evidence>
<keyword evidence="5" id="KW-0333">Golgi apparatus</keyword>
<dbReference type="InterPro" id="IPR051981">
    <property type="entry name" value="Glycosyltransf_32"/>
</dbReference>
<dbReference type="GO" id="GO:0000139">
    <property type="term" value="C:Golgi membrane"/>
    <property type="evidence" value="ECO:0007669"/>
    <property type="project" value="UniProtKB-SubCell"/>
</dbReference>
<organism evidence="9">
    <name type="scientific">Lepeophtheirus salmonis</name>
    <name type="common">Salmon louse</name>
    <name type="synonym">Caligus salmonis</name>
    <dbReference type="NCBI Taxonomy" id="72036"/>
    <lineage>
        <taxon>Eukaryota</taxon>
        <taxon>Metazoa</taxon>
        <taxon>Ecdysozoa</taxon>
        <taxon>Arthropoda</taxon>
        <taxon>Crustacea</taxon>
        <taxon>Multicrustacea</taxon>
        <taxon>Hexanauplia</taxon>
        <taxon>Copepoda</taxon>
        <taxon>Siphonostomatoida</taxon>
        <taxon>Caligidae</taxon>
        <taxon>Lepeophtheirus</taxon>
    </lineage>
</organism>
<dbReference type="InterPro" id="IPR029044">
    <property type="entry name" value="Nucleotide-diphossugar_trans"/>
</dbReference>
<evidence type="ECO:0000256" key="1">
    <source>
        <dbReference type="ARBA" id="ARBA00004323"/>
    </source>
</evidence>
<dbReference type="GO" id="GO:0016758">
    <property type="term" value="F:hexosyltransferase activity"/>
    <property type="evidence" value="ECO:0007669"/>
    <property type="project" value="TreeGrafter"/>
</dbReference>
<keyword evidence="4" id="KW-0808">Transferase</keyword>
<keyword evidence="7" id="KW-1133">Transmembrane helix</keyword>
<protein>
    <recommendedName>
        <fullName evidence="8">Alpha 1,4-glycosyltransferase domain-containing protein</fullName>
    </recommendedName>
</protein>